<name>A0A9P3UIP2_LYOSH</name>
<evidence type="ECO:0000256" key="1">
    <source>
        <dbReference type="SAM" id="Coils"/>
    </source>
</evidence>
<reference evidence="4" key="1">
    <citation type="submission" date="2022-07" db="EMBL/GenBank/DDBJ databases">
        <title>The genome of Lyophyllum shimeji provides insight into the initial evolution of ectomycorrhizal fungal genome.</title>
        <authorList>
            <person name="Kobayashi Y."/>
            <person name="Shibata T."/>
            <person name="Hirakawa H."/>
            <person name="Shigenobu S."/>
            <person name="Nishiyama T."/>
            <person name="Yamada A."/>
            <person name="Hasebe M."/>
            <person name="Kawaguchi M."/>
        </authorList>
    </citation>
    <scope>NUCLEOTIDE SEQUENCE</scope>
    <source>
        <strain evidence="4">AT787</strain>
    </source>
</reference>
<comment type="caution">
    <text evidence="4">The sequence shown here is derived from an EMBL/GenBank/DDBJ whole genome shotgun (WGS) entry which is preliminary data.</text>
</comment>
<gene>
    <name evidence="4" type="ORF">LshimejAT787_0202530</name>
</gene>
<feature type="compositionally biased region" description="Low complexity" evidence="2">
    <location>
        <begin position="1"/>
        <end position="15"/>
    </location>
</feature>
<dbReference type="OrthoDB" id="21413at2759"/>
<feature type="coiled-coil region" evidence="1">
    <location>
        <begin position="106"/>
        <end position="167"/>
    </location>
</feature>
<feature type="compositionally biased region" description="Polar residues" evidence="2">
    <location>
        <begin position="559"/>
        <end position="569"/>
    </location>
</feature>
<feature type="region of interest" description="Disordered" evidence="2">
    <location>
        <begin position="1"/>
        <end position="26"/>
    </location>
</feature>
<accession>A0A9P3UIP2</accession>
<feature type="compositionally biased region" description="Low complexity" evidence="2">
    <location>
        <begin position="666"/>
        <end position="682"/>
    </location>
</feature>
<evidence type="ECO:0000259" key="3">
    <source>
        <dbReference type="Pfam" id="PF12927"/>
    </source>
</evidence>
<feature type="compositionally biased region" description="Low complexity" evidence="2">
    <location>
        <begin position="468"/>
        <end position="488"/>
    </location>
</feature>
<feature type="region of interest" description="Disordered" evidence="2">
    <location>
        <begin position="423"/>
        <end position="443"/>
    </location>
</feature>
<feature type="compositionally biased region" description="Basic and acidic residues" evidence="2">
    <location>
        <begin position="193"/>
        <end position="205"/>
    </location>
</feature>
<feature type="compositionally biased region" description="Low complexity" evidence="2">
    <location>
        <begin position="578"/>
        <end position="594"/>
    </location>
</feature>
<feature type="compositionally biased region" description="Low complexity" evidence="2">
    <location>
        <begin position="632"/>
        <end position="659"/>
    </location>
</feature>
<evidence type="ECO:0000313" key="4">
    <source>
        <dbReference type="EMBL" id="GLB34688.1"/>
    </source>
</evidence>
<evidence type="ECO:0000313" key="5">
    <source>
        <dbReference type="Proteomes" id="UP001063166"/>
    </source>
</evidence>
<feature type="region of interest" description="Disordered" evidence="2">
    <location>
        <begin position="460"/>
        <end position="695"/>
    </location>
</feature>
<dbReference type="Proteomes" id="UP001063166">
    <property type="component" value="Unassembled WGS sequence"/>
</dbReference>
<dbReference type="Pfam" id="PF12927">
    <property type="entry name" value="DUF3835"/>
    <property type="match status" value="1"/>
</dbReference>
<dbReference type="AlphaFoldDB" id="A0A9P3UIP2"/>
<feature type="region of interest" description="Disordered" evidence="2">
    <location>
        <begin position="59"/>
        <end position="98"/>
    </location>
</feature>
<organism evidence="4 5">
    <name type="scientific">Lyophyllum shimeji</name>
    <name type="common">Hon-shimeji</name>
    <name type="synonym">Tricholoma shimeji</name>
    <dbReference type="NCBI Taxonomy" id="47721"/>
    <lineage>
        <taxon>Eukaryota</taxon>
        <taxon>Fungi</taxon>
        <taxon>Dikarya</taxon>
        <taxon>Basidiomycota</taxon>
        <taxon>Agaricomycotina</taxon>
        <taxon>Agaricomycetes</taxon>
        <taxon>Agaricomycetidae</taxon>
        <taxon>Agaricales</taxon>
        <taxon>Tricholomatineae</taxon>
        <taxon>Lyophyllaceae</taxon>
        <taxon>Lyophyllum</taxon>
    </lineage>
</organism>
<sequence>MSDSSQITGQGSISSNRRNEGTLTGLSADAIKKLTDKLSEMMGEDVTQGFEPARNERGELLNEEGLPIIDITEPLSTTTETPISGNAIVTEDTMPPRLSNLPEAARERLRQQRDRILDQLEEEEWQAQKREEEVDLEQRQEILRKRKEAAAKEKEKLKANKDMQKKMGRALVGNAGIPRAQEDESSVIELVSDDVKRSSRDEKPARKSVAFADVPKEPDESQKPPTAQRHSLDWGDLTPGRLCSNGRPTLVPADNSLPMKMTVVERMPRAPPKTATTVFPPDSDDESDLEYGPVGGEPDGDTGYIDQSDTELALEDEEYDFDFAQHQREIALEYHEKRSKIGAAARAAMTSHSHDANGDARVDIPLDVPSSQPEKPSISRFKAEHLVSSYNAATSPSTSLGASVVPASTARTLQNAIRTGKLDTDGRLVGGDADSASEDETEGMQELLELLQKGELYNLGPEGTVVVPPSTSQALPTAASSPAASSSAGDKTPFADLPPINRPKTSKFKLSRASAGRPSGPGRPLEPATSASVVEGPSPKPPTPMASTVLERSSAKHPSATTTPAVTEKSSPRPPSVVTPTVAERRPATTTPNPAGTPPTFPSMIVDSPSFAPPSASPRGTAAPTSPMIVDSPSFAKPAPTSPSPTSRPSRPPTVISSSAVRESTRAPAASATAPSVSQSQARPGKVSRFMAERS</sequence>
<protein>
    <recommendedName>
        <fullName evidence="3">DUF3835 domain-containing protein</fullName>
    </recommendedName>
</protein>
<feature type="domain" description="DUF3835" evidence="3">
    <location>
        <begin position="315"/>
        <end position="385"/>
    </location>
</feature>
<evidence type="ECO:0000256" key="2">
    <source>
        <dbReference type="SAM" id="MobiDB-lite"/>
    </source>
</evidence>
<proteinExistence type="predicted"/>
<feature type="region of interest" description="Disordered" evidence="2">
    <location>
        <begin position="172"/>
        <end position="306"/>
    </location>
</feature>
<keyword evidence="1" id="KW-0175">Coiled coil</keyword>
<keyword evidence="5" id="KW-1185">Reference proteome</keyword>
<dbReference type="EMBL" id="BRPK01000002">
    <property type="protein sequence ID" value="GLB34688.1"/>
    <property type="molecule type" value="Genomic_DNA"/>
</dbReference>
<dbReference type="InterPro" id="IPR024325">
    <property type="entry name" value="DUF3835"/>
</dbReference>
<feature type="compositionally biased region" description="Polar residues" evidence="2">
    <location>
        <begin position="74"/>
        <end position="84"/>
    </location>
</feature>